<dbReference type="SUPFAM" id="SSF55811">
    <property type="entry name" value="Nudix"/>
    <property type="match status" value="1"/>
</dbReference>
<feature type="domain" description="Nudix hydrolase" evidence="1">
    <location>
        <begin position="82"/>
        <end position="215"/>
    </location>
</feature>
<dbReference type="Proteomes" id="UP000034081">
    <property type="component" value="Unassembled WGS sequence"/>
</dbReference>
<evidence type="ECO:0000313" key="2">
    <source>
        <dbReference type="EMBL" id="KKQ84723.1"/>
    </source>
</evidence>
<evidence type="ECO:0000259" key="1">
    <source>
        <dbReference type="PROSITE" id="PS51462"/>
    </source>
</evidence>
<dbReference type="STRING" id="1618570.UT08_C0014G0015"/>
<gene>
    <name evidence="2" type="ORF">UT08_C0014G0015</name>
</gene>
<dbReference type="SUPFAM" id="SSF46785">
    <property type="entry name" value="Winged helix' DNA-binding domain"/>
    <property type="match status" value="1"/>
</dbReference>
<dbReference type="GO" id="GO:0016787">
    <property type="term" value="F:hydrolase activity"/>
    <property type="evidence" value="ECO:0007669"/>
    <property type="project" value="UniProtKB-KW"/>
</dbReference>
<dbReference type="InterPro" id="IPR036388">
    <property type="entry name" value="WH-like_DNA-bd_sf"/>
</dbReference>
<dbReference type="Gene3D" id="1.10.10.10">
    <property type="entry name" value="Winged helix-like DNA-binding domain superfamily/Winged helix DNA-binding domain"/>
    <property type="match status" value="1"/>
</dbReference>
<dbReference type="EMBL" id="LBVL01000014">
    <property type="protein sequence ID" value="KKQ84723.1"/>
    <property type="molecule type" value="Genomic_DNA"/>
</dbReference>
<accession>A0A0G0KYI7</accession>
<dbReference type="Gene3D" id="3.90.79.10">
    <property type="entry name" value="Nucleoside Triphosphate Pyrophosphohydrolase"/>
    <property type="match status" value="1"/>
</dbReference>
<dbReference type="InterPro" id="IPR000086">
    <property type="entry name" value="NUDIX_hydrolase_dom"/>
</dbReference>
<comment type="caution">
    <text evidence="2">The sequence shown here is derived from an EMBL/GenBank/DDBJ whole genome shotgun (WGS) entry which is preliminary data.</text>
</comment>
<dbReference type="CDD" id="cd02883">
    <property type="entry name" value="NUDIX_Hydrolase"/>
    <property type="match status" value="1"/>
</dbReference>
<sequence>MGIEIELHPIQKEILLVLLFSPEVSFSKLNRNKVSTDQFNFHLKRLLISDLVEKADRSYVLTQKGKEFANRLDTESRVFEKQAKLSVLLCCIDKTNGVTKYLIQQRLKEPYFGFHGFVTGKVRLGETILETAKKELKEETGYFGKLELVGIKHKMDYANDGKLLEDKFFFVIKATNLKGKLIEKFEGGKNIWLTEKEIFKLPNLFDGVKETFELINQQKLEYIETKYKVTKF</sequence>
<dbReference type="InterPro" id="IPR015797">
    <property type="entry name" value="NUDIX_hydrolase-like_dom_sf"/>
</dbReference>
<organism evidence="2 3">
    <name type="scientific">Candidatus Woesebacteria bacterium GW2011_GWB1_38_8</name>
    <dbReference type="NCBI Taxonomy" id="1618570"/>
    <lineage>
        <taxon>Bacteria</taxon>
        <taxon>Candidatus Woeseibacteriota</taxon>
    </lineage>
</organism>
<dbReference type="InterPro" id="IPR036390">
    <property type="entry name" value="WH_DNA-bd_sf"/>
</dbReference>
<protein>
    <submittedName>
        <fullName evidence="2">NUDIX hydrolase</fullName>
    </submittedName>
</protein>
<name>A0A0G0KYI7_9BACT</name>
<evidence type="ECO:0000313" key="3">
    <source>
        <dbReference type="Proteomes" id="UP000034081"/>
    </source>
</evidence>
<dbReference type="PROSITE" id="PS51462">
    <property type="entry name" value="NUDIX"/>
    <property type="match status" value="1"/>
</dbReference>
<dbReference type="Pfam" id="PF00293">
    <property type="entry name" value="NUDIX"/>
    <property type="match status" value="1"/>
</dbReference>
<dbReference type="AlphaFoldDB" id="A0A0G0KYI7"/>
<keyword evidence="2" id="KW-0378">Hydrolase</keyword>
<proteinExistence type="predicted"/>
<reference evidence="2 3" key="1">
    <citation type="journal article" date="2015" name="Nature">
        <title>rRNA introns, odd ribosomes, and small enigmatic genomes across a large radiation of phyla.</title>
        <authorList>
            <person name="Brown C.T."/>
            <person name="Hug L.A."/>
            <person name="Thomas B.C."/>
            <person name="Sharon I."/>
            <person name="Castelle C.J."/>
            <person name="Singh A."/>
            <person name="Wilkins M.J."/>
            <person name="Williams K.H."/>
            <person name="Banfield J.F."/>
        </authorList>
    </citation>
    <scope>NUCLEOTIDE SEQUENCE [LARGE SCALE GENOMIC DNA]</scope>
</reference>